<keyword evidence="6 8" id="KW-0472">Membrane</keyword>
<keyword evidence="4" id="KW-0732">Signal</keyword>
<protein>
    <submittedName>
        <fullName evidence="11">ER membrane protein complex subunit 7 homolog</fullName>
    </submittedName>
</protein>
<feature type="domain" description="ER membrane protein complex subunit 7 beta-sandwich" evidence="9">
    <location>
        <begin position="54"/>
        <end position="162"/>
    </location>
</feature>
<feature type="transmembrane region" description="Helical" evidence="8">
    <location>
        <begin position="12"/>
        <end position="29"/>
    </location>
</feature>
<accession>A0ABM1EE31</accession>
<keyword evidence="3 8" id="KW-0812">Transmembrane</keyword>
<keyword evidence="5 8" id="KW-1133">Transmembrane helix</keyword>
<evidence type="ECO:0000256" key="4">
    <source>
        <dbReference type="ARBA" id="ARBA00022729"/>
    </source>
</evidence>
<comment type="similarity">
    <text evidence="2">Belongs to the EMC7 family.</text>
</comment>
<comment type="subcellular location">
    <subcellularLocation>
        <location evidence="1">Membrane</location>
        <topology evidence="1">Single-pass membrane protein</topology>
    </subcellularLocation>
</comment>
<dbReference type="PANTHER" id="PTHR13605">
    <property type="entry name" value="ER MEMBRANE PROTEIN COMPLEX SUBUNIT 7"/>
    <property type="match status" value="1"/>
</dbReference>
<evidence type="ECO:0000256" key="3">
    <source>
        <dbReference type="ARBA" id="ARBA00022692"/>
    </source>
</evidence>
<evidence type="ECO:0000256" key="7">
    <source>
        <dbReference type="SAM" id="MobiDB-lite"/>
    </source>
</evidence>
<evidence type="ECO:0000259" key="9">
    <source>
        <dbReference type="Pfam" id="PF09430"/>
    </source>
</evidence>
<dbReference type="InterPro" id="IPR039163">
    <property type="entry name" value="EMC7"/>
</dbReference>
<organism evidence="10 11">
    <name type="scientific">Priapulus caudatus</name>
    <name type="common">Priapulid worm</name>
    <dbReference type="NCBI Taxonomy" id="37621"/>
    <lineage>
        <taxon>Eukaryota</taxon>
        <taxon>Metazoa</taxon>
        <taxon>Ecdysozoa</taxon>
        <taxon>Scalidophora</taxon>
        <taxon>Priapulida</taxon>
        <taxon>Priapulimorpha</taxon>
        <taxon>Priapulimorphida</taxon>
        <taxon>Priapulidae</taxon>
        <taxon>Priapulus</taxon>
    </lineage>
</organism>
<reference evidence="11" key="1">
    <citation type="submission" date="2025-08" db="UniProtKB">
        <authorList>
            <consortium name="RefSeq"/>
        </authorList>
    </citation>
    <scope>IDENTIFICATION</scope>
</reference>
<evidence type="ECO:0000313" key="10">
    <source>
        <dbReference type="Proteomes" id="UP000695022"/>
    </source>
</evidence>
<keyword evidence="10" id="KW-1185">Reference proteome</keyword>
<dbReference type="Pfam" id="PF09430">
    <property type="entry name" value="EMC7_beta-sandw"/>
    <property type="match status" value="1"/>
</dbReference>
<feature type="transmembrane region" description="Helical" evidence="8">
    <location>
        <begin position="155"/>
        <end position="173"/>
    </location>
</feature>
<evidence type="ECO:0000256" key="8">
    <source>
        <dbReference type="SAM" id="Phobius"/>
    </source>
</evidence>
<evidence type="ECO:0000256" key="1">
    <source>
        <dbReference type="ARBA" id="ARBA00004167"/>
    </source>
</evidence>
<evidence type="ECO:0000313" key="11">
    <source>
        <dbReference type="RefSeq" id="XP_014670452.1"/>
    </source>
</evidence>
<dbReference type="GeneID" id="106811380"/>
<dbReference type="InterPro" id="IPR019008">
    <property type="entry name" value="Beta_sandwich_EMC7"/>
</dbReference>
<dbReference type="PANTHER" id="PTHR13605:SF4">
    <property type="entry name" value="ER MEMBRANE PROTEIN COMPLEX SUBUNIT 7"/>
    <property type="match status" value="1"/>
</dbReference>
<dbReference type="RefSeq" id="XP_014670452.1">
    <property type="nucleotide sequence ID" value="XM_014814966.1"/>
</dbReference>
<feature type="region of interest" description="Disordered" evidence="7">
    <location>
        <begin position="206"/>
        <end position="225"/>
    </location>
</feature>
<proteinExistence type="inferred from homology"/>
<sequence>MALNTASMMENFVDVFILLFTTIVAFAAGNDTGGSSFHYSVEGKVPSLQDYYPDWTIRTRILVNGGQYVGFLKHDGSFQVQNLASGSYVFEVDNADFDFEPVRVDINSKGKIRARKVNYIQSSQVNTVQYPLKFRLRGVANYFQKRETWRITDMLMNPMVLMMVAPLLLMVVLPKLTSMQDPESQKEMQDMQQQIQQPQMPDIAEKLTSLFGDSRPKSIKAKKVK</sequence>
<evidence type="ECO:0000256" key="5">
    <source>
        <dbReference type="ARBA" id="ARBA00022989"/>
    </source>
</evidence>
<dbReference type="Proteomes" id="UP000695022">
    <property type="component" value="Unplaced"/>
</dbReference>
<gene>
    <name evidence="11" type="primary">LOC106811380</name>
</gene>
<evidence type="ECO:0000256" key="2">
    <source>
        <dbReference type="ARBA" id="ARBA00008880"/>
    </source>
</evidence>
<name>A0ABM1EE31_PRICU</name>
<evidence type="ECO:0000256" key="6">
    <source>
        <dbReference type="ARBA" id="ARBA00023136"/>
    </source>
</evidence>